<feature type="domain" description="HAMP" evidence="14">
    <location>
        <begin position="185"/>
        <end position="237"/>
    </location>
</feature>
<keyword evidence="8" id="KW-0547">Nucleotide-binding</keyword>
<evidence type="ECO:0000256" key="7">
    <source>
        <dbReference type="ARBA" id="ARBA00022679"/>
    </source>
</evidence>
<evidence type="ECO:0000256" key="3">
    <source>
        <dbReference type="ARBA" id="ARBA00004236"/>
    </source>
</evidence>
<keyword evidence="11 12" id="KW-0472">Membrane</keyword>
<dbReference type="SMART" id="SM00304">
    <property type="entry name" value="HAMP"/>
    <property type="match status" value="1"/>
</dbReference>
<keyword evidence="12" id="KW-0812">Transmembrane</keyword>
<dbReference type="CDD" id="cd00082">
    <property type="entry name" value="HisKA"/>
    <property type="match status" value="1"/>
</dbReference>
<feature type="domain" description="Histidine kinase" evidence="13">
    <location>
        <begin position="252"/>
        <end position="470"/>
    </location>
</feature>
<evidence type="ECO:0000256" key="8">
    <source>
        <dbReference type="ARBA" id="ARBA00022741"/>
    </source>
</evidence>
<dbReference type="InterPro" id="IPR003594">
    <property type="entry name" value="HATPase_dom"/>
</dbReference>
<comment type="catalytic activity">
    <reaction evidence="1">
        <text>ATP + protein L-histidine = ADP + protein N-phospho-L-histidine.</text>
        <dbReference type="EC" id="2.7.13.3"/>
    </reaction>
</comment>
<dbReference type="CDD" id="cd06225">
    <property type="entry name" value="HAMP"/>
    <property type="match status" value="1"/>
</dbReference>
<dbReference type="SMART" id="SM00388">
    <property type="entry name" value="HisKA"/>
    <property type="match status" value="1"/>
</dbReference>
<dbReference type="InterPro" id="IPR003660">
    <property type="entry name" value="HAMP_dom"/>
</dbReference>
<dbReference type="Pfam" id="PF00512">
    <property type="entry name" value="HisKA"/>
    <property type="match status" value="1"/>
</dbReference>
<dbReference type="Proteomes" id="UP000730618">
    <property type="component" value="Unassembled WGS sequence"/>
</dbReference>
<evidence type="ECO:0000313" key="15">
    <source>
        <dbReference type="EMBL" id="CAG7629213.1"/>
    </source>
</evidence>
<keyword evidence="12" id="KW-1133">Transmembrane helix</keyword>
<keyword evidence="6" id="KW-0597">Phosphoprotein</keyword>
<dbReference type="EMBL" id="CAJVCE010000003">
    <property type="protein sequence ID" value="CAG7629213.1"/>
    <property type="molecule type" value="Genomic_DNA"/>
</dbReference>
<feature type="transmembrane region" description="Helical" evidence="12">
    <location>
        <begin position="166"/>
        <end position="184"/>
    </location>
</feature>
<dbReference type="PANTHER" id="PTHR45528">
    <property type="entry name" value="SENSOR HISTIDINE KINASE CPXA"/>
    <property type="match status" value="1"/>
</dbReference>
<dbReference type="PROSITE" id="PS50885">
    <property type="entry name" value="HAMP"/>
    <property type="match status" value="1"/>
</dbReference>
<comment type="subcellular location">
    <subcellularLocation>
        <location evidence="3">Cell membrane</location>
    </subcellularLocation>
    <subcellularLocation>
        <location evidence="2">Membrane</location>
        <topology evidence="2">Multi-pass membrane protein</topology>
    </subcellularLocation>
</comment>
<proteinExistence type="predicted"/>
<keyword evidence="7 15" id="KW-0808">Transferase</keyword>
<evidence type="ECO:0000313" key="16">
    <source>
        <dbReference type="Proteomes" id="UP000730618"/>
    </source>
</evidence>
<dbReference type="EC" id="2.7.13.3" evidence="4"/>
<comment type="caution">
    <text evidence="15">The sequence shown here is derived from an EMBL/GenBank/DDBJ whole genome shotgun (WGS) entry which is preliminary data.</text>
</comment>
<accession>A0ABM8VDX7</accession>
<dbReference type="Pfam" id="PF02518">
    <property type="entry name" value="HATPase_c"/>
    <property type="match status" value="1"/>
</dbReference>
<dbReference type="GO" id="GO:0004673">
    <property type="term" value="F:protein histidine kinase activity"/>
    <property type="evidence" value="ECO:0007669"/>
    <property type="project" value="UniProtKB-EC"/>
</dbReference>
<reference evidence="15 16" key="1">
    <citation type="submission" date="2021-06" db="EMBL/GenBank/DDBJ databases">
        <authorList>
            <person name="Criscuolo A."/>
        </authorList>
    </citation>
    <scope>NUCLEOTIDE SEQUENCE [LARGE SCALE GENOMIC DNA]</scope>
    <source>
        <strain evidence="16">CIP 111802</strain>
    </source>
</reference>
<evidence type="ECO:0000256" key="9">
    <source>
        <dbReference type="ARBA" id="ARBA00022777"/>
    </source>
</evidence>
<dbReference type="InterPro" id="IPR050398">
    <property type="entry name" value="HssS/ArlS-like"/>
</dbReference>
<evidence type="ECO:0000256" key="11">
    <source>
        <dbReference type="ARBA" id="ARBA00023136"/>
    </source>
</evidence>
<keyword evidence="16" id="KW-1185">Reference proteome</keyword>
<feature type="transmembrane region" description="Helical" evidence="12">
    <location>
        <begin position="12"/>
        <end position="33"/>
    </location>
</feature>
<protein>
    <recommendedName>
        <fullName evidence="4">histidine kinase</fullName>
        <ecNumber evidence="4">2.7.13.3</ecNumber>
    </recommendedName>
</protein>
<dbReference type="SMART" id="SM00387">
    <property type="entry name" value="HATPase_c"/>
    <property type="match status" value="1"/>
</dbReference>
<dbReference type="CDD" id="cd00075">
    <property type="entry name" value="HATPase"/>
    <property type="match status" value="1"/>
</dbReference>
<organism evidence="15 16">
    <name type="scientific">Paenibacillus allorhizosphaerae</name>
    <dbReference type="NCBI Taxonomy" id="2849866"/>
    <lineage>
        <taxon>Bacteria</taxon>
        <taxon>Bacillati</taxon>
        <taxon>Bacillota</taxon>
        <taxon>Bacilli</taxon>
        <taxon>Bacillales</taxon>
        <taxon>Paenibacillaceae</taxon>
        <taxon>Paenibacillus</taxon>
    </lineage>
</organism>
<dbReference type="InterPro" id="IPR005467">
    <property type="entry name" value="His_kinase_dom"/>
</dbReference>
<sequence>MIRQPNWSRSLRIRLVLTFAVTLVLSIILFAAFDFVTREWRKENYISYETSKQNINQTLRIVEQKLSELGGTDAINPLLDRYSSSGLHILLSDLQGNVVYHSKSATEQRIDLYEIAYQQKEAEERPEPGKQLTVMAPVQYNGQRLFLIVSGKLVAEQGYYYQSPRLYTGIVFLVLFLLLFYLFTYNKMRQIQEMNAGLERIAHGNLSVRLQVRSRDELGTLTGNINYMAGQLEEKIAKERLAEQTKSELITNISHDLRTPLTSIIGYLSVLNEHKETNDSLKPYIHSALNKSNQLKQLIDDLFEYTRLTSNQVSLDKRRIDLTAMIDQIIMEFIPLAQQHQVHVQSTVPEQKITVPIDAGKMVRAIDNLLTNALKFSLKPGTIDIALHTDSRWATLSIANTGSPITKEQEERLFERFYKADESRGGQSMPRGSGLGLSIAQSIVQLHGGDIALRRTDRHYEFCIRIPLNPEDRSGGGR</sequence>
<evidence type="ECO:0000256" key="1">
    <source>
        <dbReference type="ARBA" id="ARBA00000085"/>
    </source>
</evidence>
<evidence type="ECO:0000256" key="12">
    <source>
        <dbReference type="SAM" id="Phobius"/>
    </source>
</evidence>
<evidence type="ECO:0000259" key="13">
    <source>
        <dbReference type="PROSITE" id="PS50109"/>
    </source>
</evidence>
<dbReference type="InterPro" id="IPR003661">
    <property type="entry name" value="HisK_dim/P_dom"/>
</dbReference>
<gene>
    <name evidence="15" type="primary">rcsC_5</name>
    <name evidence="15" type="ORF">PAECIP111802_01533</name>
</gene>
<evidence type="ECO:0000256" key="6">
    <source>
        <dbReference type="ARBA" id="ARBA00022553"/>
    </source>
</evidence>
<keyword evidence="9 15" id="KW-0418">Kinase</keyword>
<evidence type="ECO:0000256" key="2">
    <source>
        <dbReference type="ARBA" id="ARBA00004141"/>
    </source>
</evidence>
<dbReference type="Pfam" id="PF00672">
    <property type="entry name" value="HAMP"/>
    <property type="match status" value="1"/>
</dbReference>
<dbReference type="PROSITE" id="PS50109">
    <property type="entry name" value="HIS_KIN"/>
    <property type="match status" value="1"/>
</dbReference>
<evidence type="ECO:0000256" key="4">
    <source>
        <dbReference type="ARBA" id="ARBA00012438"/>
    </source>
</evidence>
<evidence type="ECO:0000256" key="10">
    <source>
        <dbReference type="ARBA" id="ARBA00022840"/>
    </source>
</evidence>
<keyword evidence="5" id="KW-1003">Cell membrane</keyword>
<dbReference type="PANTHER" id="PTHR45528:SF8">
    <property type="entry name" value="HISTIDINE KINASE"/>
    <property type="match status" value="1"/>
</dbReference>
<keyword evidence="10" id="KW-0067">ATP-binding</keyword>
<evidence type="ECO:0000259" key="14">
    <source>
        <dbReference type="PROSITE" id="PS50885"/>
    </source>
</evidence>
<evidence type="ECO:0000256" key="5">
    <source>
        <dbReference type="ARBA" id="ARBA00022475"/>
    </source>
</evidence>
<name>A0ABM8VDX7_9BACL</name>